<name>A0ACC0GSQ7_9ERIC</name>
<protein>
    <submittedName>
        <fullName evidence="1">Nuclear-pore anchor</fullName>
    </submittedName>
</protein>
<evidence type="ECO:0000313" key="2">
    <source>
        <dbReference type="Proteomes" id="UP001060215"/>
    </source>
</evidence>
<keyword evidence="2" id="KW-1185">Reference proteome</keyword>
<organism evidence="1 2">
    <name type="scientific">Camellia lanceoleosa</name>
    <dbReference type="NCBI Taxonomy" id="1840588"/>
    <lineage>
        <taxon>Eukaryota</taxon>
        <taxon>Viridiplantae</taxon>
        <taxon>Streptophyta</taxon>
        <taxon>Embryophyta</taxon>
        <taxon>Tracheophyta</taxon>
        <taxon>Spermatophyta</taxon>
        <taxon>Magnoliopsida</taxon>
        <taxon>eudicotyledons</taxon>
        <taxon>Gunneridae</taxon>
        <taxon>Pentapetalae</taxon>
        <taxon>asterids</taxon>
        <taxon>Ericales</taxon>
        <taxon>Theaceae</taxon>
        <taxon>Camellia</taxon>
    </lineage>
</organism>
<accession>A0ACC0GSQ7</accession>
<sequence>MQISMEDRNPTNWPINVIAANSMYRICKSLLLDDEVEHERLVEAYSVVNQKLKHSLSEQTNLERTIQKLTADSRRCERDYSITQKEIVDLQKQVTIIIKECRDVQLR</sequence>
<comment type="caution">
    <text evidence="1">The sequence shown here is derived from an EMBL/GenBank/DDBJ whole genome shotgun (WGS) entry which is preliminary data.</text>
</comment>
<dbReference type="EMBL" id="CM045766">
    <property type="protein sequence ID" value="KAI8003315.1"/>
    <property type="molecule type" value="Genomic_DNA"/>
</dbReference>
<gene>
    <name evidence="1" type="ORF">LOK49_LG08G00732</name>
</gene>
<reference evidence="1 2" key="1">
    <citation type="journal article" date="2022" name="Plant J.">
        <title>Chromosome-level genome of Camellia lanceoleosa provides a valuable resource for understanding genome evolution and self-incompatibility.</title>
        <authorList>
            <person name="Gong W."/>
            <person name="Xiao S."/>
            <person name="Wang L."/>
            <person name="Liao Z."/>
            <person name="Chang Y."/>
            <person name="Mo W."/>
            <person name="Hu G."/>
            <person name="Li W."/>
            <person name="Zhao G."/>
            <person name="Zhu H."/>
            <person name="Hu X."/>
            <person name="Ji K."/>
            <person name="Xiang X."/>
            <person name="Song Q."/>
            <person name="Yuan D."/>
            <person name="Jin S."/>
            <person name="Zhang L."/>
        </authorList>
    </citation>
    <scope>NUCLEOTIDE SEQUENCE [LARGE SCALE GENOMIC DNA]</scope>
    <source>
        <strain evidence="1">SQ_2022a</strain>
    </source>
</reference>
<dbReference type="Proteomes" id="UP001060215">
    <property type="component" value="Chromosome 9"/>
</dbReference>
<proteinExistence type="predicted"/>
<evidence type="ECO:0000313" key="1">
    <source>
        <dbReference type="EMBL" id="KAI8003315.1"/>
    </source>
</evidence>